<gene>
    <name evidence="9" type="ORF">GCM10009613_41690</name>
</gene>
<keyword evidence="5 8" id="KW-1133">Transmembrane helix</keyword>
<feature type="transmembrane region" description="Helical" evidence="8">
    <location>
        <begin position="27"/>
        <end position="49"/>
    </location>
</feature>
<proteinExistence type="inferred from homology"/>
<comment type="similarity">
    <text evidence="2">Belongs to the CPA3 antiporters (TC 2.A.63) subunit C family.</text>
</comment>
<evidence type="ECO:0000256" key="4">
    <source>
        <dbReference type="ARBA" id="ARBA00022692"/>
    </source>
</evidence>
<dbReference type="InterPro" id="IPR050601">
    <property type="entry name" value="CPA3_antiporter_subunitC"/>
</dbReference>
<dbReference type="PANTHER" id="PTHR34583:SF2">
    <property type="entry name" value="ANTIPORTER SUBUNIT MNHC2-RELATED"/>
    <property type="match status" value="1"/>
</dbReference>
<evidence type="ECO:0008006" key="11">
    <source>
        <dbReference type="Google" id="ProtNLM"/>
    </source>
</evidence>
<protein>
    <recommendedName>
        <fullName evidence="11">Cation:proton antiporter</fullName>
    </recommendedName>
</protein>
<keyword evidence="6 8" id="KW-0472">Membrane</keyword>
<evidence type="ECO:0000313" key="10">
    <source>
        <dbReference type="Proteomes" id="UP001501414"/>
    </source>
</evidence>
<feature type="transmembrane region" description="Helical" evidence="8">
    <location>
        <begin position="70"/>
        <end position="90"/>
    </location>
</feature>
<evidence type="ECO:0000256" key="7">
    <source>
        <dbReference type="SAM" id="MobiDB-lite"/>
    </source>
</evidence>
<sequence length="134" mass="14175">MTAAIIVTVLVAGGVYLILQRELLRVVLGFILLGHGVNVLIISAGGMYNRQPPLLGQQDRAAMADPLPQAFVLTAIVIAFAITVYLLALLKAGDEETGGDGGTRSDPDHDPAARDDPDRERTERAGGSARGEDR</sequence>
<dbReference type="PANTHER" id="PTHR34583">
    <property type="entry name" value="ANTIPORTER SUBUNIT MNHC2-RELATED"/>
    <property type="match status" value="1"/>
</dbReference>
<dbReference type="Pfam" id="PF00420">
    <property type="entry name" value="Oxidored_q2"/>
    <property type="match status" value="1"/>
</dbReference>
<dbReference type="RefSeq" id="WP_344025046.1">
    <property type="nucleotide sequence ID" value="NZ_BAAAJK010000025.1"/>
</dbReference>
<evidence type="ECO:0000313" key="9">
    <source>
        <dbReference type="EMBL" id="GAA1394089.1"/>
    </source>
</evidence>
<dbReference type="Gene3D" id="1.10.287.3510">
    <property type="match status" value="1"/>
</dbReference>
<name>A0ABN1XZY9_9PSEU</name>
<comment type="caution">
    <text evidence="9">The sequence shown here is derived from an EMBL/GenBank/DDBJ whole genome shotgun (WGS) entry which is preliminary data.</text>
</comment>
<evidence type="ECO:0000256" key="3">
    <source>
        <dbReference type="ARBA" id="ARBA00022475"/>
    </source>
</evidence>
<dbReference type="InterPro" id="IPR039428">
    <property type="entry name" value="NUOK/Mnh_C1-like"/>
</dbReference>
<feature type="compositionally biased region" description="Basic and acidic residues" evidence="7">
    <location>
        <begin position="103"/>
        <end position="134"/>
    </location>
</feature>
<comment type="subcellular location">
    <subcellularLocation>
        <location evidence="1">Cell membrane</location>
        <topology evidence="1">Multi-pass membrane protein</topology>
    </subcellularLocation>
</comment>
<dbReference type="Proteomes" id="UP001501414">
    <property type="component" value="Unassembled WGS sequence"/>
</dbReference>
<evidence type="ECO:0000256" key="6">
    <source>
        <dbReference type="ARBA" id="ARBA00023136"/>
    </source>
</evidence>
<reference evidence="9 10" key="1">
    <citation type="journal article" date="2019" name="Int. J. Syst. Evol. Microbiol.">
        <title>The Global Catalogue of Microorganisms (GCM) 10K type strain sequencing project: providing services to taxonomists for standard genome sequencing and annotation.</title>
        <authorList>
            <consortium name="The Broad Institute Genomics Platform"/>
            <consortium name="The Broad Institute Genome Sequencing Center for Infectious Disease"/>
            <person name="Wu L."/>
            <person name="Ma J."/>
        </authorList>
    </citation>
    <scope>NUCLEOTIDE SEQUENCE [LARGE SCALE GENOMIC DNA]</scope>
    <source>
        <strain evidence="9 10">JCM 11896</strain>
    </source>
</reference>
<evidence type="ECO:0000256" key="8">
    <source>
        <dbReference type="SAM" id="Phobius"/>
    </source>
</evidence>
<keyword evidence="3" id="KW-1003">Cell membrane</keyword>
<keyword evidence="10" id="KW-1185">Reference proteome</keyword>
<accession>A0ABN1XZY9</accession>
<feature type="region of interest" description="Disordered" evidence="7">
    <location>
        <begin position="95"/>
        <end position="134"/>
    </location>
</feature>
<evidence type="ECO:0000256" key="1">
    <source>
        <dbReference type="ARBA" id="ARBA00004651"/>
    </source>
</evidence>
<evidence type="ECO:0000256" key="2">
    <source>
        <dbReference type="ARBA" id="ARBA00010388"/>
    </source>
</evidence>
<keyword evidence="4 8" id="KW-0812">Transmembrane</keyword>
<organism evidence="9 10">
    <name type="scientific">Pseudonocardia kongjuensis</name>
    <dbReference type="NCBI Taxonomy" id="102227"/>
    <lineage>
        <taxon>Bacteria</taxon>
        <taxon>Bacillati</taxon>
        <taxon>Actinomycetota</taxon>
        <taxon>Actinomycetes</taxon>
        <taxon>Pseudonocardiales</taxon>
        <taxon>Pseudonocardiaceae</taxon>
        <taxon>Pseudonocardia</taxon>
    </lineage>
</organism>
<dbReference type="EMBL" id="BAAAJK010000025">
    <property type="protein sequence ID" value="GAA1394089.1"/>
    <property type="molecule type" value="Genomic_DNA"/>
</dbReference>
<evidence type="ECO:0000256" key="5">
    <source>
        <dbReference type="ARBA" id="ARBA00022989"/>
    </source>
</evidence>